<feature type="compositionally biased region" description="Basic residues" evidence="1">
    <location>
        <begin position="29"/>
        <end position="38"/>
    </location>
</feature>
<reference evidence="2" key="2">
    <citation type="submission" date="2023-05" db="EMBL/GenBank/DDBJ databases">
        <authorList>
            <consortium name="Lawrence Berkeley National Laboratory"/>
            <person name="Steindorff A."/>
            <person name="Hensen N."/>
            <person name="Bonometti L."/>
            <person name="Westerberg I."/>
            <person name="Brannstrom I.O."/>
            <person name="Guillou S."/>
            <person name="Cros-Aarteil S."/>
            <person name="Calhoun S."/>
            <person name="Haridas S."/>
            <person name="Kuo A."/>
            <person name="Mondo S."/>
            <person name="Pangilinan J."/>
            <person name="Riley R."/>
            <person name="Labutti K."/>
            <person name="Andreopoulos B."/>
            <person name="Lipzen A."/>
            <person name="Chen C."/>
            <person name="Yanf M."/>
            <person name="Daum C."/>
            <person name="Ng V."/>
            <person name="Clum A."/>
            <person name="Ohm R."/>
            <person name="Martin F."/>
            <person name="Silar P."/>
            <person name="Natvig D."/>
            <person name="Lalanne C."/>
            <person name="Gautier V."/>
            <person name="Ament-Velasquez S.L."/>
            <person name="Kruys A."/>
            <person name="Hutchinson M.I."/>
            <person name="Powell A.J."/>
            <person name="Barry K."/>
            <person name="Miller A.N."/>
            <person name="Grigoriev I.V."/>
            <person name="Debuchy R."/>
            <person name="Gladieux P."/>
            <person name="Thoren M.H."/>
            <person name="Johannesson H."/>
        </authorList>
    </citation>
    <scope>NUCLEOTIDE SEQUENCE</scope>
    <source>
        <strain evidence="2">CBS 990.96</strain>
    </source>
</reference>
<accession>A0AAN7BVW3</accession>
<proteinExistence type="predicted"/>
<evidence type="ECO:0000313" key="3">
    <source>
        <dbReference type="Proteomes" id="UP001301958"/>
    </source>
</evidence>
<feature type="region of interest" description="Disordered" evidence="1">
    <location>
        <begin position="240"/>
        <end position="282"/>
    </location>
</feature>
<name>A0AAN7BVW3_9PEZI</name>
<feature type="compositionally biased region" description="Pro residues" evidence="1">
    <location>
        <begin position="106"/>
        <end position="119"/>
    </location>
</feature>
<feature type="compositionally biased region" description="Basic and acidic residues" evidence="1">
    <location>
        <begin position="241"/>
        <end position="282"/>
    </location>
</feature>
<feature type="region of interest" description="Disordered" evidence="1">
    <location>
        <begin position="21"/>
        <end position="165"/>
    </location>
</feature>
<feature type="region of interest" description="Disordered" evidence="1">
    <location>
        <begin position="333"/>
        <end position="364"/>
    </location>
</feature>
<evidence type="ECO:0000256" key="1">
    <source>
        <dbReference type="SAM" id="MobiDB-lite"/>
    </source>
</evidence>
<evidence type="ECO:0000313" key="2">
    <source>
        <dbReference type="EMBL" id="KAK4230535.1"/>
    </source>
</evidence>
<dbReference type="AlphaFoldDB" id="A0AAN7BVW3"/>
<reference evidence="2" key="1">
    <citation type="journal article" date="2023" name="Mol. Phylogenet. Evol.">
        <title>Genome-scale phylogeny and comparative genomics of the fungal order Sordariales.</title>
        <authorList>
            <person name="Hensen N."/>
            <person name="Bonometti L."/>
            <person name="Westerberg I."/>
            <person name="Brannstrom I.O."/>
            <person name="Guillou S."/>
            <person name="Cros-Aarteil S."/>
            <person name="Calhoun S."/>
            <person name="Haridas S."/>
            <person name="Kuo A."/>
            <person name="Mondo S."/>
            <person name="Pangilinan J."/>
            <person name="Riley R."/>
            <person name="LaButti K."/>
            <person name="Andreopoulos B."/>
            <person name="Lipzen A."/>
            <person name="Chen C."/>
            <person name="Yan M."/>
            <person name="Daum C."/>
            <person name="Ng V."/>
            <person name="Clum A."/>
            <person name="Steindorff A."/>
            <person name="Ohm R.A."/>
            <person name="Martin F."/>
            <person name="Silar P."/>
            <person name="Natvig D.O."/>
            <person name="Lalanne C."/>
            <person name="Gautier V."/>
            <person name="Ament-Velasquez S.L."/>
            <person name="Kruys A."/>
            <person name="Hutchinson M.I."/>
            <person name="Powell A.J."/>
            <person name="Barry K."/>
            <person name="Miller A.N."/>
            <person name="Grigoriev I.V."/>
            <person name="Debuchy R."/>
            <person name="Gladieux P."/>
            <person name="Hiltunen Thoren M."/>
            <person name="Johannesson H."/>
        </authorList>
    </citation>
    <scope>NUCLEOTIDE SEQUENCE</scope>
    <source>
        <strain evidence="2">CBS 990.96</strain>
    </source>
</reference>
<comment type="caution">
    <text evidence="2">The sequence shown here is derived from an EMBL/GenBank/DDBJ whole genome shotgun (WGS) entry which is preliminary data.</text>
</comment>
<protein>
    <submittedName>
        <fullName evidence="2">Uncharacterized protein</fullName>
    </submittedName>
</protein>
<dbReference type="EMBL" id="MU865298">
    <property type="protein sequence ID" value="KAK4230535.1"/>
    <property type="molecule type" value="Genomic_DNA"/>
</dbReference>
<feature type="compositionally biased region" description="Polar residues" evidence="1">
    <location>
        <begin position="82"/>
        <end position="92"/>
    </location>
</feature>
<gene>
    <name evidence="2" type="ORF">QBC38DRAFT_30225</name>
</gene>
<keyword evidence="3" id="KW-1185">Reference proteome</keyword>
<organism evidence="2 3">
    <name type="scientific">Podospora fimiseda</name>
    <dbReference type="NCBI Taxonomy" id="252190"/>
    <lineage>
        <taxon>Eukaryota</taxon>
        <taxon>Fungi</taxon>
        <taxon>Dikarya</taxon>
        <taxon>Ascomycota</taxon>
        <taxon>Pezizomycotina</taxon>
        <taxon>Sordariomycetes</taxon>
        <taxon>Sordariomycetidae</taxon>
        <taxon>Sordariales</taxon>
        <taxon>Podosporaceae</taxon>
        <taxon>Podospora</taxon>
    </lineage>
</organism>
<feature type="compositionally biased region" description="Low complexity" evidence="1">
    <location>
        <begin position="120"/>
        <end position="150"/>
    </location>
</feature>
<dbReference type="Proteomes" id="UP001301958">
    <property type="component" value="Unassembled WGS sequence"/>
</dbReference>
<feature type="compositionally biased region" description="Low complexity" evidence="1">
    <location>
        <begin position="41"/>
        <end position="81"/>
    </location>
</feature>
<sequence length="430" mass="47940">MNWRVWSGEICKKCMSEKANEAAIDRGRKPQHNPRRPRPSPISIIPSNPTTASIIQTPSTASSTTTNPILTPTTSCSTPSSAQIHTPKTPSTLLRHAQPSHKPRQPRPPPISVILPPSPNISIIQTPTTTSTTSTNPIQTPTSSTTTKTPTSPPRHPQLHTKKHHNTYTGHHLPLSTYIHPLTSSSSSLFKITLHYPKNRACTLLRTLDDFFTLQNAINHIRSQIRGVEEMERFRLSQQERALKRQKTGENEMKRLKKREKEEKEQMTKVKGDGEGQLGGREEEKGQNWCVTKVKYQYELRAVNNGGYKDGLEKGFLLGIELGLKLGEKRGKQRELAAEGGDGAGGGEQKLAQGGEAEKQENEDCGGFLYPIKYRESGRSLPEEEYSREEAQEIHKALDEFLRDVLAKMGGSSPAVEWFLRRREGDCGGC</sequence>